<name>A0AAV9XZW4_9CRYT</name>
<proteinExistence type="predicted"/>
<reference evidence="2 3" key="1">
    <citation type="submission" date="2023-10" db="EMBL/GenBank/DDBJ databases">
        <title>Comparative genomics analysis reveals potential genetic determinants of host preference in Cryptosporidium xiaoi.</title>
        <authorList>
            <person name="Xiao L."/>
            <person name="Li J."/>
        </authorList>
    </citation>
    <scope>NUCLEOTIDE SEQUENCE [LARGE SCALE GENOMIC DNA]</scope>
    <source>
        <strain evidence="2 3">52996</strain>
    </source>
</reference>
<accession>A0AAV9XZW4</accession>
<evidence type="ECO:0000313" key="2">
    <source>
        <dbReference type="EMBL" id="KAK6590216.1"/>
    </source>
</evidence>
<sequence>MNQLKESDTINEIPGKKSSIGIEQSSHKITSAPSTTCVSPVLEGKPLTNNYLETLMLNCQNMSQQITPNPNIGLGINMGLGMNLNLGALNELNPGNPFILPNQLYRTNNLIGNLQGIIPDYYSSLLRGYNINTLQGNFPLAVGSPGIQFSNLSGIESLLLNQGFMNYNEEKQSESSLKTDQHTNMINPLAQSQFLAINSQPALIPSNILQGVSSIATSRPGIVGPASNLLHTSMKPTFPNSQDMSKNQKGVLIDQTKDQNTPEGLERLNNLIYSYINNINGLNDLNERVRNYLNTYNSDDSRNIGALNDQSNNVKIDSTGKDNFSITSQRQIATAASENIATEQNDIFKLNQTRKYRLGDQGRALLKSELSAYLRCNPEKRIEASKIADIRNATTKQLWQIAAMCGLEERFINLHAQSLAQSRGKVNVRGTKRKSGNVNELSKLIGKNIYSTRTGSKESVEPELFKINSPEVTNLNSNVSSAEMKRIIEPNVYNYSKNKLGSQIINSESSGMELIPATASQGQDKVYNNVYYCNKNSDDPLHSIKSELKYSLLGDNKVFDASNSTEK</sequence>
<dbReference type="AlphaFoldDB" id="A0AAV9XZW4"/>
<dbReference type="EMBL" id="JAWDEY010000008">
    <property type="protein sequence ID" value="KAK6590216.1"/>
    <property type="molecule type" value="Genomic_DNA"/>
</dbReference>
<keyword evidence="3" id="KW-1185">Reference proteome</keyword>
<protein>
    <recommendedName>
        <fullName evidence="4">Homeobox domain-containing protein</fullName>
    </recommendedName>
</protein>
<organism evidence="2 3">
    <name type="scientific">Cryptosporidium xiaoi</name>
    <dbReference type="NCBI Taxonomy" id="659607"/>
    <lineage>
        <taxon>Eukaryota</taxon>
        <taxon>Sar</taxon>
        <taxon>Alveolata</taxon>
        <taxon>Apicomplexa</taxon>
        <taxon>Conoidasida</taxon>
        <taxon>Coccidia</taxon>
        <taxon>Eucoccidiorida</taxon>
        <taxon>Eimeriorina</taxon>
        <taxon>Cryptosporidiidae</taxon>
        <taxon>Cryptosporidium</taxon>
    </lineage>
</organism>
<feature type="region of interest" description="Disordered" evidence="1">
    <location>
        <begin position="1"/>
        <end position="27"/>
    </location>
</feature>
<dbReference type="Proteomes" id="UP001311799">
    <property type="component" value="Unassembled WGS sequence"/>
</dbReference>
<evidence type="ECO:0000256" key="1">
    <source>
        <dbReference type="SAM" id="MobiDB-lite"/>
    </source>
</evidence>
<gene>
    <name evidence="2" type="ORF">RS030_172670</name>
</gene>
<comment type="caution">
    <text evidence="2">The sequence shown here is derived from an EMBL/GenBank/DDBJ whole genome shotgun (WGS) entry which is preliminary data.</text>
</comment>
<evidence type="ECO:0008006" key="4">
    <source>
        <dbReference type="Google" id="ProtNLM"/>
    </source>
</evidence>
<evidence type="ECO:0000313" key="3">
    <source>
        <dbReference type="Proteomes" id="UP001311799"/>
    </source>
</evidence>